<keyword evidence="1" id="KW-0812">Transmembrane</keyword>
<dbReference type="AlphaFoldDB" id="A0ABD0KF52"/>
<dbReference type="EMBL" id="JACVVK020000190">
    <property type="protein sequence ID" value="KAK7485744.1"/>
    <property type="molecule type" value="Genomic_DNA"/>
</dbReference>
<keyword evidence="1" id="KW-1133">Transmembrane helix</keyword>
<comment type="caution">
    <text evidence="2">The sequence shown here is derived from an EMBL/GenBank/DDBJ whole genome shotgun (WGS) entry which is preliminary data.</text>
</comment>
<evidence type="ECO:0000313" key="3">
    <source>
        <dbReference type="Proteomes" id="UP001519460"/>
    </source>
</evidence>
<evidence type="ECO:0000313" key="2">
    <source>
        <dbReference type="EMBL" id="KAK7485744.1"/>
    </source>
</evidence>
<keyword evidence="1" id="KW-0472">Membrane</keyword>
<evidence type="ECO:0000256" key="1">
    <source>
        <dbReference type="SAM" id="Phobius"/>
    </source>
</evidence>
<feature type="non-terminal residue" evidence="2">
    <location>
        <position position="335"/>
    </location>
</feature>
<reference evidence="2 3" key="1">
    <citation type="journal article" date="2023" name="Sci. Data">
        <title>Genome assembly of the Korean intertidal mud-creeper Batillaria attramentaria.</title>
        <authorList>
            <person name="Patra A.K."/>
            <person name="Ho P.T."/>
            <person name="Jun S."/>
            <person name="Lee S.J."/>
            <person name="Kim Y."/>
            <person name="Won Y.J."/>
        </authorList>
    </citation>
    <scope>NUCLEOTIDE SEQUENCE [LARGE SCALE GENOMIC DNA]</scope>
    <source>
        <strain evidence="2">Wonlab-2016</strain>
    </source>
</reference>
<name>A0ABD0KF52_9CAEN</name>
<organism evidence="2 3">
    <name type="scientific">Batillaria attramentaria</name>
    <dbReference type="NCBI Taxonomy" id="370345"/>
    <lineage>
        <taxon>Eukaryota</taxon>
        <taxon>Metazoa</taxon>
        <taxon>Spiralia</taxon>
        <taxon>Lophotrochozoa</taxon>
        <taxon>Mollusca</taxon>
        <taxon>Gastropoda</taxon>
        <taxon>Caenogastropoda</taxon>
        <taxon>Sorbeoconcha</taxon>
        <taxon>Cerithioidea</taxon>
        <taxon>Batillariidae</taxon>
        <taxon>Batillaria</taxon>
    </lineage>
</organism>
<proteinExistence type="predicted"/>
<accession>A0ABD0KF52</accession>
<keyword evidence="3" id="KW-1185">Reference proteome</keyword>
<feature type="transmembrane region" description="Helical" evidence="1">
    <location>
        <begin position="162"/>
        <end position="179"/>
    </location>
</feature>
<dbReference type="Proteomes" id="UP001519460">
    <property type="component" value="Unassembled WGS sequence"/>
</dbReference>
<sequence length="335" mass="36971">MPATRECFAREISSCDTATQRHLNQLANNTSFLCQPGGNQTLTQMTFLLTEMAQGRVAMPEPCYDVPVWTCHADATAASHQGDEAMLQAASVDEIISLAQTENADTCSGWRESAVWAIFRPFMPSYLGSTFPFTQNEVEEKFQCSPPAESVLSQRSIHISRIMLLFALILVFGLHSAQVQGNPFRRQMDGDDWCASGQRVLGRFMHCGMRVIGKMFHSGQEFVLDNGILNTYCSQVMPEIRECFAREISSCDTATQRHLNQLANNTGFLCQPGGNQPLPQITFLVSEAGLGELSLSEACRDETIANCFEDAEDALQVDEDTIETASVDEIVSLAQ</sequence>
<protein>
    <submittedName>
        <fullName evidence="2">Uncharacterized protein</fullName>
    </submittedName>
</protein>
<gene>
    <name evidence="2" type="ORF">BaRGS_00023045</name>
</gene>